<reference evidence="13 14" key="1">
    <citation type="submission" date="2024-03" db="EMBL/GenBank/DDBJ databases">
        <title>Adaptation during the transition from Ophiocordyceps entomopathogen to insect associate is accompanied by gene loss and intensified selection.</title>
        <authorList>
            <person name="Ward C.M."/>
            <person name="Onetto C.A."/>
            <person name="Borneman A.R."/>
        </authorList>
    </citation>
    <scope>NUCLEOTIDE SEQUENCE [LARGE SCALE GENOMIC DNA]</scope>
    <source>
        <strain evidence="13">AWRI1</strain>
        <tissue evidence="13">Single Adult Female</tissue>
    </source>
</reference>
<evidence type="ECO:0000256" key="11">
    <source>
        <dbReference type="RuleBase" id="RU000488"/>
    </source>
</evidence>
<dbReference type="AlphaFoldDB" id="A0AAN9TP20"/>
<dbReference type="InterPro" id="IPR045315">
    <property type="entry name" value="Mtm1-like"/>
</dbReference>
<feature type="repeat" description="Solcar" evidence="10">
    <location>
        <begin position="167"/>
        <end position="251"/>
    </location>
</feature>
<name>A0AAN9TP20_9HEMI</name>
<keyword evidence="5" id="KW-0677">Repeat</keyword>
<dbReference type="Pfam" id="PF00153">
    <property type="entry name" value="Mito_carr"/>
    <property type="match status" value="4"/>
</dbReference>
<dbReference type="SUPFAM" id="SSF103506">
    <property type="entry name" value="Mitochondrial carrier"/>
    <property type="match status" value="1"/>
</dbReference>
<evidence type="ECO:0000256" key="10">
    <source>
        <dbReference type="PROSITE-ProRule" id="PRU00282"/>
    </source>
</evidence>
<evidence type="ECO:0000256" key="2">
    <source>
        <dbReference type="ARBA" id="ARBA00006375"/>
    </source>
</evidence>
<feature type="repeat" description="Solcar" evidence="10">
    <location>
        <begin position="21"/>
        <end position="145"/>
    </location>
</feature>
<evidence type="ECO:0000256" key="12">
    <source>
        <dbReference type="SAM" id="Phobius"/>
    </source>
</evidence>
<evidence type="ECO:0000256" key="5">
    <source>
        <dbReference type="ARBA" id="ARBA00022737"/>
    </source>
</evidence>
<evidence type="ECO:0000256" key="7">
    <source>
        <dbReference type="ARBA" id="ARBA00022989"/>
    </source>
</evidence>
<dbReference type="PANTHER" id="PTHR45760">
    <property type="entry name" value="FI19922P1-RELATED"/>
    <property type="match status" value="1"/>
</dbReference>
<keyword evidence="8" id="KW-0496">Mitochondrion</keyword>
<dbReference type="Gene3D" id="1.50.40.10">
    <property type="entry name" value="Mitochondrial carrier domain"/>
    <property type="match status" value="1"/>
</dbReference>
<accession>A0AAN9TP20</accession>
<sequence>MEDDKSRSRSLDPSDDPRFRITPIQQMAAACSGGLLTSILLTPLDVVKVRLQAQQKNSEIVRKCFLYCNGLMDHLCPCITSNEQPNIRSLWYSKRGQFSGTLDAFLKITRYEGITSLWSGLSPTLILALPTTVIYFVSYEQLRSRLKNFYLNRNSFYTNNVDNFAHQPAWIPLVAGCTARTWSVMAVSPLELIRIKMQSERMSYFEMHKALETLLCQQGVKGLWKGVVPTLLRDVPFSGIYWVTYEKFKSRTNRDGSSFIYSFLGGSISGAIAATVTTPFDVVKTLYQIELGSNNIPPDQNARVWQTIRDLYVTKGLPGLFSGLLPRLIKVVPACAIMVATFEYGKHYFHQQNFHVYTEASQTELTQSKQ</sequence>
<protein>
    <recommendedName>
        <fullName evidence="15">Solute carrier family 25 member 40</fullName>
    </recommendedName>
</protein>
<keyword evidence="4 10" id="KW-0812">Transmembrane</keyword>
<evidence type="ECO:0000256" key="4">
    <source>
        <dbReference type="ARBA" id="ARBA00022692"/>
    </source>
</evidence>
<comment type="caution">
    <text evidence="13">The sequence shown here is derived from an EMBL/GenBank/DDBJ whole genome shotgun (WGS) entry which is preliminary data.</text>
</comment>
<keyword evidence="14" id="KW-1185">Reference proteome</keyword>
<evidence type="ECO:0008006" key="15">
    <source>
        <dbReference type="Google" id="ProtNLM"/>
    </source>
</evidence>
<keyword evidence="3 11" id="KW-0813">Transport</keyword>
<evidence type="ECO:0000256" key="3">
    <source>
        <dbReference type="ARBA" id="ARBA00022448"/>
    </source>
</evidence>
<dbReference type="PANTHER" id="PTHR45760:SF2">
    <property type="entry name" value="FI19922P1-RELATED"/>
    <property type="match status" value="1"/>
</dbReference>
<evidence type="ECO:0000313" key="13">
    <source>
        <dbReference type="EMBL" id="KAK7602610.1"/>
    </source>
</evidence>
<evidence type="ECO:0000256" key="6">
    <source>
        <dbReference type="ARBA" id="ARBA00022792"/>
    </source>
</evidence>
<dbReference type="InterPro" id="IPR023395">
    <property type="entry name" value="MCP_dom_sf"/>
</dbReference>
<feature type="transmembrane region" description="Helical" evidence="12">
    <location>
        <begin position="117"/>
        <end position="137"/>
    </location>
</feature>
<dbReference type="InterPro" id="IPR018108">
    <property type="entry name" value="MCP_transmembrane"/>
</dbReference>
<dbReference type="Proteomes" id="UP001367676">
    <property type="component" value="Unassembled WGS sequence"/>
</dbReference>
<evidence type="ECO:0000256" key="1">
    <source>
        <dbReference type="ARBA" id="ARBA00004448"/>
    </source>
</evidence>
<dbReference type="GO" id="GO:1990542">
    <property type="term" value="P:mitochondrial transmembrane transport"/>
    <property type="evidence" value="ECO:0007669"/>
    <property type="project" value="InterPro"/>
</dbReference>
<keyword evidence="6" id="KW-0999">Mitochondrion inner membrane</keyword>
<evidence type="ECO:0000256" key="9">
    <source>
        <dbReference type="ARBA" id="ARBA00023136"/>
    </source>
</evidence>
<dbReference type="InterPro" id="IPR002067">
    <property type="entry name" value="MCP"/>
</dbReference>
<dbReference type="GO" id="GO:0005743">
    <property type="term" value="C:mitochondrial inner membrane"/>
    <property type="evidence" value="ECO:0007669"/>
    <property type="project" value="UniProtKB-SubCell"/>
</dbReference>
<evidence type="ECO:0000313" key="14">
    <source>
        <dbReference type="Proteomes" id="UP001367676"/>
    </source>
</evidence>
<comment type="subcellular location">
    <subcellularLocation>
        <location evidence="1">Mitochondrion inner membrane</location>
        <topology evidence="1">Multi-pass membrane protein</topology>
    </subcellularLocation>
</comment>
<keyword evidence="9 10" id="KW-0472">Membrane</keyword>
<dbReference type="EMBL" id="JBBCAQ010000008">
    <property type="protein sequence ID" value="KAK7602610.1"/>
    <property type="molecule type" value="Genomic_DNA"/>
</dbReference>
<proteinExistence type="inferred from homology"/>
<organism evidence="13 14">
    <name type="scientific">Parthenolecanium corni</name>
    <dbReference type="NCBI Taxonomy" id="536013"/>
    <lineage>
        <taxon>Eukaryota</taxon>
        <taxon>Metazoa</taxon>
        <taxon>Ecdysozoa</taxon>
        <taxon>Arthropoda</taxon>
        <taxon>Hexapoda</taxon>
        <taxon>Insecta</taxon>
        <taxon>Pterygota</taxon>
        <taxon>Neoptera</taxon>
        <taxon>Paraneoptera</taxon>
        <taxon>Hemiptera</taxon>
        <taxon>Sternorrhyncha</taxon>
        <taxon>Coccoidea</taxon>
        <taxon>Coccidae</taxon>
        <taxon>Parthenolecanium</taxon>
    </lineage>
</organism>
<feature type="repeat" description="Solcar" evidence="10">
    <location>
        <begin position="257"/>
        <end position="348"/>
    </location>
</feature>
<keyword evidence="7 12" id="KW-1133">Transmembrane helix</keyword>
<gene>
    <name evidence="13" type="ORF">V9T40_008199</name>
</gene>
<evidence type="ECO:0000256" key="8">
    <source>
        <dbReference type="ARBA" id="ARBA00023128"/>
    </source>
</evidence>
<dbReference type="PRINTS" id="PR00926">
    <property type="entry name" value="MITOCARRIER"/>
</dbReference>
<comment type="similarity">
    <text evidence="2 11">Belongs to the mitochondrial carrier (TC 2.A.29) family.</text>
</comment>
<dbReference type="PROSITE" id="PS51257">
    <property type="entry name" value="PROKAR_LIPOPROTEIN"/>
    <property type="match status" value="1"/>
</dbReference>
<dbReference type="PROSITE" id="PS50920">
    <property type="entry name" value="SOLCAR"/>
    <property type="match status" value="3"/>
</dbReference>